<protein>
    <recommendedName>
        <fullName evidence="2">YHYH domain-containing protein</fullName>
    </recommendedName>
</protein>
<sequence>MTTRRLIDRTFFCLVTLGVLAAGAIALSQGRPPRQHTATAARPLRLVPANQPPPAENRVTLEAQHGHRHVESNAVPQHPVGRFPNWGNPHAIAEQRHRFNLPLEPQPADKVTPLHLASRRGPPNLPFGVAVNGVMFDPGTAEFWRGDRTLGWNYEALGGAAPLGVDENFAHVQPGGQYHYHGLPTGLLKRLGQSPQKHSPLVGWAADGFPIYAQYGYGDPEDPDSTIIELRSSYRLKPGVRPGGDDAPDGAYDGAFVQDYEYVAGRGDLDECNGRHAVTPEFPQGTYAYFLTSEWPVIPRAFRGAPVRLR</sequence>
<evidence type="ECO:0000313" key="3">
    <source>
        <dbReference type="EMBL" id="TWT93451.1"/>
    </source>
</evidence>
<dbReference type="OrthoDB" id="9796530at2"/>
<organism evidence="3 4">
    <name type="scientific">Botrimarina colliarenosi</name>
    <dbReference type="NCBI Taxonomy" id="2528001"/>
    <lineage>
        <taxon>Bacteria</taxon>
        <taxon>Pseudomonadati</taxon>
        <taxon>Planctomycetota</taxon>
        <taxon>Planctomycetia</taxon>
        <taxon>Pirellulales</taxon>
        <taxon>Lacipirellulaceae</taxon>
        <taxon>Botrimarina</taxon>
    </lineage>
</organism>
<feature type="region of interest" description="Disordered" evidence="1">
    <location>
        <begin position="30"/>
        <end position="56"/>
    </location>
</feature>
<gene>
    <name evidence="3" type="ORF">Pla108_39450</name>
</gene>
<feature type="domain" description="YHYH" evidence="2">
    <location>
        <begin position="99"/>
        <end position="304"/>
    </location>
</feature>
<reference evidence="3 4" key="1">
    <citation type="submission" date="2019-02" db="EMBL/GenBank/DDBJ databases">
        <title>Deep-cultivation of Planctomycetes and their phenomic and genomic characterization uncovers novel biology.</title>
        <authorList>
            <person name="Wiegand S."/>
            <person name="Jogler M."/>
            <person name="Boedeker C."/>
            <person name="Pinto D."/>
            <person name="Vollmers J."/>
            <person name="Rivas-Marin E."/>
            <person name="Kohn T."/>
            <person name="Peeters S.H."/>
            <person name="Heuer A."/>
            <person name="Rast P."/>
            <person name="Oberbeckmann S."/>
            <person name="Bunk B."/>
            <person name="Jeske O."/>
            <person name="Meyerdierks A."/>
            <person name="Storesund J.E."/>
            <person name="Kallscheuer N."/>
            <person name="Luecker S."/>
            <person name="Lage O.M."/>
            <person name="Pohl T."/>
            <person name="Merkel B.J."/>
            <person name="Hornburger P."/>
            <person name="Mueller R.-W."/>
            <person name="Bruemmer F."/>
            <person name="Labrenz M."/>
            <person name="Spormann A.M."/>
            <person name="Op Den Camp H."/>
            <person name="Overmann J."/>
            <person name="Amann R."/>
            <person name="Jetten M.S.M."/>
            <person name="Mascher T."/>
            <person name="Medema M.H."/>
            <person name="Devos D.P."/>
            <person name="Kaster A.-K."/>
            <person name="Ovreas L."/>
            <person name="Rohde M."/>
            <person name="Galperin M.Y."/>
            <person name="Jogler C."/>
        </authorList>
    </citation>
    <scope>NUCLEOTIDE SEQUENCE [LARGE SCALE GENOMIC DNA]</scope>
    <source>
        <strain evidence="3 4">Pla108</strain>
    </source>
</reference>
<dbReference type="Proteomes" id="UP000317421">
    <property type="component" value="Unassembled WGS sequence"/>
</dbReference>
<proteinExistence type="predicted"/>
<evidence type="ECO:0000256" key="1">
    <source>
        <dbReference type="SAM" id="MobiDB-lite"/>
    </source>
</evidence>
<accession>A0A5C6A2N2</accession>
<dbReference type="EMBL" id="SJPR01000008">
    <property type="protein sequence ID" value="TWT93451.1"/>
    <property type="molecule type" value="Genomic_DNA"/>
</dbReference>
<evidence type="ECO:0000313" key="4">
    <source>
        <dbReference type="Proteomes" id="UP000317421"/>
    </source>
</evidence>
<comment type="caution">
    <text evidence="3">The sequence shown here is derived from an EMBL/GenBank/DDBJ whole genome shotgun (WGS) entry which is preliminary data.</text>
</comment>
<dbReference type="AlphaFoldDB" id="A0A5C6A2N2"/>
<evidence type="ECO:0000259" key="2">
    <source>
        <dbReference type="Pfam" id="PF14240"/>
    </source>
</evidence>
<dbReference type="Pfam" id="PF14240">
    <property type="entry name" value="YHYH"/>
    <property type="match status" value="1"/>
</dbReference>
<keyword evidence="4" id="KW-1185">Reference proteome</keyword>
<dbReference type="InterPro" id="IPR025924">
    <property type="entry name" value="YHYH_dom"/>
</dbReference>
<name>A0A5C6A2N2_9BACT</name>
<dbReference type="RefSeq" id="WP_146446622.1">
    <property type="nucleotide sequence ID" value="NZ_SJPR01000008.1"/>
</dbReference>